<keyword evidence="1" id="KW-1133">Transmembrane helix</keyword>
<dbReference type="RefSeq" id="XP_056691970.1">
    <property type="nucleotide sequence ID" value="XM_056835992.1"/>
</dbReference>
<dbReference type="GeneID" id="130467482"/>
<organism evidence="2 3">
    <name type="scientific">Spinacia oleracea</name>
    <name type="common">Spinach</name>
    <dbReference type="NCBI Taxonomy" id="3562"/>
    <lineage>
        <taxon>Eukaryota</taxon>
        <taxon>Viridiplantae</taxon>
        <taxon>Streptophyta</taxon>
        <taxon>Embryophyta</taxon>
        <taxon>Tracheophyta</taxon>
        <taxon>Spermatophyta</taxon>
        <taxon>Magnoliopsida</taxon>
        <taxon>eudicotyledons</taxon>
        <taxon>Gunneridae</taxon>
        <taxon>Pentapetalae</taxon>
        <taxon>Caryophyllales</taxon>
        <taxon>Chenopodiaceae</taxon>
        <taxon>Chenopodioideae</taxon>
        <taxon>Anserineae</taxon>
        <taxon>Spinacia</taxon>
    </lineage>
</organism>
<protein>
    <submittedName>
        <fullName evidence="3">Uncharacterized protein</fullName>
    </submittedName>
</protein>
<reference evidence="2" key="1">
    <citation type="journal article" date="2021" name="Nat. Commun.">
        <title>Genomic analyses provide insights into spinach domestication and the genetic basis of agronomic traits.</title>
        <authorList>
            <person name="Cai X."/>
            <person name="Sun X."/>
            <person name="Xu C."/>
            <person name="Sun H."/>
            <person name="Wang X."/>
            <person name="Ge C."/>
            <person name="Zhang Z."/>
            <person name="Wang Q."/>
            <person name="Fei Z."/>
            <person name="Jiao C."/>
            <person name="Wang Q."/>
        </authorList>
    </citation>
    <scope>NUCLEOTIDE SEQUENCE [LARGE SCALE GENOMIC DNA]</scope>
    <source>
        <strain evidence="2">cv. Varoflay</strain>
    </source>
</reference>
<evidence type="ECO:0000313" key="3">
    <source>
        <dbReference type="RefSeq" id="XP_056691970.1"/>
    </source>
</evidence>
<name>A0ABM3R8M1_SPIOL</name>
<dbReference type="Proteomes" id="UP000813463">
    <property type="component" value="Chromosome 2"/>
</dbReference>
<dbReference type="PROSITE" id="PS51257">
    <property type="entry name" value="PROKAR_LIPOPROTEIN"/>
    <property type="match status" value="1"/>
</dbReference>
<keyword evidence="1" id="KW-0812">Transmembrane</keyword>
<sequence length="116" mass="12578">MANFRSLDYLRFITITGVSVIIGAGCDGGGETGVATVKMTAGTASVQKSKESEGVGVVMMKKVKRERGRSTAKDWKMPPSTAGKCSSRVLLFGNFFDFDGVCIVLQLFVVFVYCRY</sequence>
<evidence type="ECO:0000313" key="2">
    <source>
        <dbReference type="Proteomes" id="UP000813463"/>
    </source>
</evidence>
<reference evidence="3" key="2">
    <citation type="submission" date="2025-08" db="UniProtKB">
        <authorList>
            <consortium name="RefSeq"/>
        </authorList>
    </citation>
    <scope>IDENTIFICATION</scope>
    <source>
        <tissue evidence="3">Leaf</tissue>
    </source>
</reference>
<proteinExistence type="predicted"/>
<keyword evidence="2" id="KW-1185">Reference proteome</keyword>
<keyword evidence="1" id="KW-0472">Membrane</keyword>
<evidence type="ECO:0000256" key="1">
    <source>
        <dbReference type="SAM" id="Phobius"/>
    </source>
</evidence>
<feature type="transmembrane region" description="Helical" evidence="1">
    <location>
        <begin position="89"/>
        <end position="113"/>
    </location>
</feature>
<accession>A0ABM3R8M1</accession>
<gene>
    <name evidence="3" type="primary">LOC130467482</name>
</gene>